<proteinExistence type="predicted"/>
<dbReference type="PANTHER" id="PTHR42794:SF1">
    <property type="entry name" value="HEMIN IMPORT ATP-BINDING PROTEIN HMUV"/>
    <property type="match status" value="1"/>
</dbReference>
<evidence type="ECO:0000256" key="2">
    <source>
        <dbReference type="ARBA" id="ARBA00022741"/>
    </source>
</evidence>
<dbReference type="CDD" id="cd03214">
    <property type="entry name" value="ABC_Iron-Siderophores_B12_Hemin"/>
    <property type="match status" value="1"/>
</dbReference>
<gene>
    <name evidence="7" type="ORF">D4A39_00560</name>
</gene>
<dbReference type="InterPro" id="IPR003439">
    <property type="entry name" value="ABC_transporter-like_ATP-bd"/>
</dbReference>
<dbReference type="InterPro" id="IPR027417">
    <property type="entry name" value="P-loop_NTPase"/>
</dbReference>
<comment type="caution">
    <text evidence="7">The sequence shown here is derived from an EMBL/GenBank/DDBJ whole genome shotgun (WGS) entry which is preliminary data.</text>
</comment>
<dbReference type="AlphaFoldDB" id="A0A418Y1H7"/>
<evidence type="ECO:0000256" key="3">
    <source>
        <dbReference type="ARBA" id="ARBA00022840"/>
    </source>
</evidence>
<evidence type="ECO:0000256" key="5">
    <source>
        <dbReference type="ARBA" id="ARBA00037066"/>
    </source>
</evidence>
<dbReference type="OrthoDB" id="6461291at2"/>
<keyword evidence="1" id="KW-0813">Transport</keyword>
<evidence type="ECO:0000256" key="1">
    <source>
        <dbReference type="ARBA" id="ARBA00022448"/>
    </source>
</evidence>
<dbReference type="SMART" id="SM00382">
    <property type="entry name" value="AAA"/>
    <property type="match status" value="1"/>
</dbReference>
<accession>A0A418Y1H7</accession>
<evidence type="ECO:0000313" key="7">
    <source>
        <dbReference type="EMBL" id="RJG19392.1"/>
    </source>
</evidence>
<dbReference type="Pfam" id="PF00005">
    <property type="entry name" value="ABC_tran"/>
    <property type="match status" value="1"/>
</dbReference>
<evidence type="ECO:0000313" key="8">
    <source>
        <dbReference type="Proteomes" id="UP000283734"/>
    </source>
</evidence>
<dbReference type="NCBIfam" id="NF010068">
    <property type="entry name" value="PRK13548.1"/>
    <property type="match status" value="1"/>
</dbReference>
<reference evidence="7 8" key="1">
    <citation type="submission" date="2018-09" db="EMBL/GenBank/DDBJ databases">
        <title>Alcanivorax profundi sp. nov., isolated from 1000 m-depth seawater of the Mariana Trench.</title>
        <authorList>
            <person name="Liu J."/>
        </authorList>
    </citation>
    <scope>NUCLEOTIDE SEQUENCE [LARGE SCALE GENOMIC DNA]</scope>
    <source>
        <strain evidence="7 8">MTEO17</strain>
    </source>
</reference>
<dbReference type="RefSeq" id="WP_119917316.1">
    <property type="nucleotide sequence ID" value="NZ_QYYA01000001.1"/>
</dbReference>
<protein>
    <submittedName>
        <fullName evidence="7">Heme ABC transporter ATP-binding protein</fullName>
    </submittedName>
</protein>
<dbReference type="Proteomes" id="UP000283734">
    <property type="component" value="Unassembled WGS sequence"/>
</dbReference>
<evidence type="ECO:0000256" key="4">
    <source>
        <dbReference type="ARBA" id="ARBA00022967"/>
    </source>
</evidence>
<comment type="function">
    <text evidence="5">Part of the ABC transporter complex HmuTUV involved in hemin import. Responsible for energy coupling to the transport system.</text>
</comment>
<name>A0A418Y1H7_9GAMM</name>
<feature type="domain" description="ABC transporter" evidence="6">
    <location>
        <begin position="2"/>
        <end position="238"/>
    </location>
</feature>
<dbReference type="PANTHER" id="PTHR42794">
    <property type="entry name" value="HEMIN IMPORT ATP-BINDING PROTEIN HMUV"/>
    <property type="match status" value="1"/>
</dbReference>
<evidence type="ECO:0000259" key="6">
    <source>
        <dbReference type="PROSITE" id="PS50893"/>
    </source>
</evidence>
<keyword evidence="2" id="KW-0547">Nucleotide-binding</keyword>
<keyword evidence="8" id="KW-1185">Reference proteome</keyword>
<dbReference type="SUPFAM" id="SSF52540">
    <property type="entry name" value="P-loop containing nucleoside triphosphate hydrolases"/>
    <property type="match status" value="1"/>
</dbReference>
<dbReference type="EMBL" id="QYYA01000001">
    <property type="protein sequence ID" value="RJG19392.1"/>
    <property type="molecule type" value="Genomic_DNA"/>
</dbReference>
<dbReference type="InterPro" id="IPR003593">
    <property type="entry name" value="AAA+_ATPase"/>
</dbReference>
<sequence>MLEIRDLLVEAGGRRLLQLDNLTLPAGQFVALLGPNGAGKSSLLKAISGEVGCRGELLFHGQSLRHWNPQERARHVAVLPQASSLTFPFSAREVVEMGLMPLSLSRQAGADVVRAAMIDADCLHLAARSFPGLSGGEKQRVHLARVLVQLVQAEKTPLLLLDEPVSAQDLGQQHNILRLAVRLAQQRGITVLAVLHDLNQVLRYGMRCLVLAEGELVADGEPEAVLTPHRIEEVWGYRPERYTTEERFALL</sequence>
<dbReference type="GO" id="GO:0005524">
    <property type="term" value="F:ATP binding"/>
    <property type="evidence" value="ECO:0007669"/>
    <property type="project" value="UniProtKB-KW"/>
</dbReference>
<dbReference type="PROSITE" id="PS50893">
    <property type="entry name" value="ABC_TRANSPORTER_2"/>
    <property type="match status" value="1"/>
</dbReference>
<keyword evidence="3 7" id="KW-0067">ATP-binding</keyword>
<dbReference type="GO" id="GO:0016887">
    <property type="term" value="F:ATP hydrolysis activity"/>
    <property type="evidence" value="ECO:0007669"/>
    <property type="project" value="InterPro"/>
</dbReference>
<keyword evidence="4" id="KW-1278">Translocase</keyword>
<dbReference type="Gene3D" id="3.40.50.300">
    <property type="entry name" value="P-loop containing nucleotide triphosphate hydrolases"/>
    <property type="match status" value="1"/>
</dbReference>
<organism evidence="7 8">
    <name type="scientific">Alcanivorax profundi</name>
    <dbReference type="NCBI Taxonomy" id="2338368"/>
    <lineage>
        <taxon>Bacteria</taxon>
        <taxon>Pseudomonadati</taxon>
        <taxon>Pseudomonadota</taxon>
        <taxon>Gammaproteobacteria</taxon>
        <taxon>Oceanospirillales</taxon>
        <taxon>Alcanivoracaceae</taxon>
        <taxon>Alcanivorax</taxon>
    </lineage>
</organism>